<proteinExistence type="predicted"/>
<organism evidence="3 4">
    <name type="scientific">Rhizoctonia solani</name>
    <dbReference type="NCBI Taxonomy" id="456999"/>
    <lineage>
        <taxon>Eukaryota</taxon>
        <taxon>Fungi</taxon>
        <taxon>Dikarya</taxon>
        <taxon>Basidiomycota</taxon>
        <taxon>Agaricomycotina</taxon>
        <taxon>Agaricomycetes</taxon>
        <taxon>Cantharellales</taxon>
        <taxon>Ceratobasidiaceae</taxon>
        <taxon>Rhizoctonia</taxon>
    </lineage>
</organism>
<comment type="caution">
    <text evidence="3">The sequence shown here is derived from an EMBL/GenBank/DDBJ whole genome shotgun (WGS) entry which is preliminary data.</text>
</comment>
<dbReference type="GO" id="GO:0016787">
    <property type="term" value="F:hydrolase activity"/>
    <property type="evidence" value="ECO:0007669"/>
    <property type="project" value="UniProtKB-KW"/>
</dbReference>
<evidence type="ECO:0000256" key="1">
    <source>
        <dbReference type="ARBA" id="ARBA00022801"/>
    </source>
</evidence>
<dbReference type="Pfam" id="PF07859">
    <property type="entry name" value="Abhydrolase_3"/>
    <property type="match status" value="1"/>
</dbReference>
<feature type="domain" description="Alpha/beta hydrolase fold-3" evidence="2">
    <location>
        <begin position="91"/>
        <end position="306"/>
    </location>
</feature>
<dbReference type="Proteomes" id="UP000663853">
    <property type="component" value="Unassembled WGS sequence"/>
</dbReference>
<dbReference type="InterPro" id="IPR029058">
    <property type="entry name" value="AB_hydrolase_fold"/>
</dbReference>
<keyword evidence="1" id="KW-0378">Hydrolase</keyword>
<evidence type="ECO:0000313" key="4">
    <source>
        <dbReference type="Proteomes" id="UP000663853"/>
    </source>
</evidence>
<dbReference type="PANTHER" id="PTHR48081:SF8">
    <property type="entry name" value="ALPHA_BETA HYDROLASE FOLD-3 DOMAIN-CONTAINING PROTEIN-RELATED"/>
    <property type="match status" value="1"/>
</dbReference>
<evidence type="ECO:0000313" key="3">
    <source>
        <dbReference type="EMBL" id="CAE6537793.1"/>
    </source>
</evidence>
<dbReference type="EMBL" id="CAJMXA010004231">
    <property type="protein sequence ID" value="CAE6537793.1"/>
    <property type="molecule type" value="Genomic_DNA"/>
</dbReference>
<evidence type="ECO:0000259" key="2">
    <source>
        <dbReference type="Pfam" id="PF07859"/>
    </source>
</evidence>
<dbReference type="InterPro" id="IPR050300">
    <property type="entry name" value="GDXG_lipolytic_enzyme"/>
</dbReference>
<name>A0A8H3HUX1_9AGAM</name>
<dbReference type="Gene3D" id="3.40.50.1820">
    <property type="entry name" value="alpha/beta hydrolase"/>
    <property type="match status" value="1"/>
</dbReference>
<dbReference type="PANTHER" id="PTHR48081">
    <property type="entry name" value="AB HYDROLASE SUPERFAMILY PROTEIN C4A8.06C"/>
    <property type="match status" value="1"/>
</dbReference>
<gene>
    <name evidence="3" type="ORF">RDB_LOCUS184476</name>
</gene>
<accession>A0A8H3HUX1</accession>
<sequence length="333" mass="36722">MSSATGIPQAVLDQLDPEYRAFIISTGITVQSPINETRWSPALRQAYLGTDTGSNQPMQVGSKRTTQLGDYSVQVMTPPGEKPSRGWPAVLNSHRGGWVLGDAGAEDVMLSKICVNAQCVTVSVEYRLAPENPFPVGLDDVWNALLWLSKEGEHELGIDNERIAIMGGSAGGNLAAVVAQRAALASPRIPLVYQALITPVIDTSFSADDRSRWTPSMVEHENNWDLTVLEMLWFRDLYLPNVHDRTKPEASPCYQEDKSALEGMPPTWISVAEVDTLRSEGEMYAEKLRTYGVPVTLKILKGLPHTGIKCDRVCDQVRKHHDELVKALRKAFA</sequence>
<dbReference type="SUPFAM" id="SSF53474">
    <property type="entry name" value="alpha/beta-Hydrolases"/>
    <property type="match status" value="1"/>
</dbReference>
<dbReference type="AlphaFoldDB" id="A0A8H3HUX1"/>
<reference evidence="3" key="1">
    <citation type="submission" date="2021-01" db="EMBL/GenBank/DDBJ databases">
        <authorList>
            <person name="Kaushik A."/>
        </authorList>
    </citation>
    <scope>NUCLEOTIDE SEQUENCE</scope>
    <source>
        <strain evidence="3">AG6-10EEA</strain>
    </source>
</reference>
<dbReference type="InterPro" id="IPR013094">
    <property type="entry name" value="AB_hydrolase_3"/>
</dbReference>
<protein>
    <recommendedName>
        <fullName evidence="2">Alpha/beta hydrolase fold-3 domain-containing protein</fullName>
    </recommendedName>
</protein>